<dbReference type="SUPFAM" id="SSF54593">
    <property type="entry name" value="Glyoxalase/Bleomycin resistance protein/Dihydroxybiphenyl dioxygenase"/>
    <property type="match status" value="1"/>
</dbReference>
<gene>
    <name evidence="2" type="ORF">SAMN05444142_102412</name>
</gene>
<dbReference type="InterPro" id="IPR029068">
    <property type="entry name" value="Glyas_Bleomycin-R_OHBP_Dase"/>
</dbReference>
<name>A0A1H0GWC8_9RHOB</name>
<dbReference type="InterPro" id="IPR037523">
    <property type="entry name" value="VOC_core"/>
</dbReference>
<dbReference type="Pfam" id="PF00903">
    <property type="entry name" value="Glyoxalase"/>
    <property type="match status" value="1"/>
</dbReference>
<evidence type="ECO:0000313" key="2">
    <source>
        <dbReference type="EMBL" id="SHJ92722.1"/>
    </source>
</evidence>
<dbReference type="EMBL" id="FQZZ01000002">
    <property type="protein sequence ID" value="SHJ92722.1"/>
    <property type="molecule type" value="Genomic_DNA"/>
</dbReference>
<accession>A0A1H0GWC8</accession>
<dbReference type="InterPro" id="IPR004360">
    <property type="entry name" value="Glyas_Fos-R_dOase_dom"/>
</dbReference>
<dbReference type="Gene3D" id="3.10.180.10">
    <property type="entry name" value="2,3-Dihydroxybiphenyl 1,2-Dioxygenase, domain 1"/>
    <property type="match status" value="1"/>
</dbReference>
<proteinExistence type="predicted"/>
<dbReference type="Proteomes" id="UP000324252">
    <property type="component" value="Unassembled WGS sequence"/>
</dbReference>
<organism evidence="2 3">
    <name type="scientific">Lutimaribacter pacificus</name>
    <dbReference type="NCBI Taxonomy" id="391948"/>
    <lineage>
        <taxon>Bacteria</taxon>
        <taxon>Pseudomonadati</taxon>
        <taxon>Pseudomonadota</taxon>
        <taxon>Alphaproteobacteria</taxon>
        <taxon>Rhodobacterales</taxon>
        <taxon>Roseobacteraceae</taxon>
        <taxon>Lutimaribacter</taxon>
    </lineage>
</organism>
<dbReference type="RefSeq" id="WP_149788073.1">
    <property type="nucleotide sequence ID" value="NZ_FNIO01000003.1"/>
</dbReference>
<dbReference type="OrthoDB" id="7346917at2"/>
<dbReference type="PROSITE" id="PS51819">
    <property type="entry name" value="VOC"/>
    <property type="match status" value="1"/>
</dbReference>
<sequence>MDYETVGADAFGAALRGIGLNLLVRDVPAQVDFLRDVFGMGAHRVSADFAILTYGTQVMQIHADGTYRSHPLLGLLPETPPRGAGIEIRLYDTDPDTAAARADARGATVLQPPTDKPHGLRETCILCDNGYAWVASLPKPETRQGT</sequence>
<dbReference type="AlphaFoldDB" id="A0A1H0GWC8"/>
<feature type="domain" description="VOC" evidence="1">
    <location>
        <begin position="14"/>
        <end position="138"/>
    </location>
</feature>
<evidence type="ECO:0000259" key="1">
    <source>
        <dbReference type="PROSITE" id="PS51819"/>
    </source>
</evidence>
<protein>
    <recommendedName>
        <fullName evidence="1">VOC domain-containing protein</fullName>
    </recommendedName>
</protein>
<evidence type="ECO:0000313" key="3">
    <source>
        <dbReference type="Proteomes" id="UP000324252"/>
    </source>
</evidence>
<reference evidence="2 3" key="1">
    <citation type="submission" date="2016-11" db="EMBL/GenBank/DDBJ databases">
        <authorList>
            <person name="Varghese N."/>
            <person name="Submissions S."/>
        </authorList>
    </citation>
    <scope>NUCLEOTIDE SEQUENCE [LARGE SCALE GENOMIC DNA]</scope>
    <source>
        <strain evidence="2 3">DSM 29620</strain>
    </source>
</reference>
<keyword evidence="3" id="KW-1185">Reference proteome</keyword>